<dbReference type="EMBL" id="UINC01059919">
    <property type="protein sequence ID" value="SVB83859.1"/>
    <property type="molecule type" value="Genomic_DNA"/>
</dbReference>
<dbReference type="InterPro" id="IPR043137">
    <property type="entry name" value="GGT_ssub_C"/>
</dbReference>
<dbReference type="InterPro" id="IPR052896">
    <property type="entry name" value="GGT-like_enzyme"/>
</dbReference>
<protein>
    <recommendedName>
        <fullName evidence="3">Gamma-glutamyltransferase</fullName>
    </recommendedName>
</protein>
<dbReference type="SUPFAM" id="SSF56235">
    <property type="entry name" value="N-terminal nucleophile aminohydrolases (Ntn hydrolases)"/>
    <property type="match status" value="1"/>
</dbReference>
<accession>A0A382H9N9</accession>
<name>A0A382H9N9_9ZZZZ</name>
<evidence type="ECO:0000313" key="2">
    <source>
        <dbReference type="EMBL" id="SVB83859.1"/>
    </source>
</evidence>
<gene>
    <name evidence="2" type="ORF">METZ01_LOCUS236713</name>
</gene>
<dbReference type="PANTHER" id="PTHR43881">
    <property type="entry name" value="GAMMA-GLUTAMYLTRANSPEPTIDASE (AFU_ORTHOLOGUE AFUA_4G13580)"/>
    <property type="match status" value="1"/>
</dbReference>
<proteinExistence type="predicted"/>
<dbReference type="PANTHER" id="PTHR43881:SF1">
    <property type="entry name" value="GAMMA-GLUTAMYLTRANSPEPTIDASE (AFU_ORTHOLOGUE AFUA_4G13580)"/>
    <property type="match status" value="1"/>
</dbReference>
<evidence type="ECO:0008006" key="3">
    <source>
        <dbReference type="Google" id="ProtNLM"/>
    </source>
</evidence>
<feature type="non-terminal residue" evidence="2">
    <location>
        <position position="1"/>
    </location>
</feature>
<sequence length="88" mass="9412">VDFNMNSQEALDALRFSVDIEGAGTVRVEEDLDPKVVSELTKKGHAIEVVSGYRRIMFGGAQTVSRDPETGVLTAGSEPRKDGAAVGY</sequence>
<dbReference type="Pfam" id="PF01019">
    <property type="entry name" value="G_glu_transpept"/>
    <property type="match status" value="1"/>
</dbReference>
<dbReference type="AlphaFoldDB" id="A0A382H9N9"/>
<reference evidence="2" key="1">
    <citation type="submission" date="2018-05" db="EMBL/GenBank/DDBJ databases">
        <authorList>
            <person name="Lanie J.A."/>
            <person name="Ng W.-L."/>
            <person name="Kazmierczak K.M."/>
            <person name="Andrzejewski T.M."/>
            <person name="Davidsen T.M."/>
            <person name="Wayne K.J."/>
            <person name="Tettelin H."/>
            <person name="Glass J.I."/>
            <person name="Rusch D."/>
            <person name="Podicherti R."/>
            <person name="Tsui H.-C.T."/>
            <person name="Winkler M.E."/>
        </authorList>
    </citation>
    <scope>NUCLEOTIDE SEQUENCE</scope>
</reference>
<dbReference type="InterPro" id="IPR029055">
    <property type="entry name" value="Ntn_hydrolases_N"/>
</dbReference>
<feature type="compositionally biased region" description="Basic and acidic residues" evidence="1">
    <location>
        <begin position="78"/>
        <end position="88"/>
    </location>
</feature>
<evidence type="ECO:0000256" key="1">
    <source>
        <dbReference type="SAM" id="MobiDB-lite"/>
    </source>
</evidence>
<organism evidence="2">
    <name type="scientific">marine metagenome</name>
    <dbReference type="NCBI Taxonomy" id="408172"/>
    <lineage>
        <taxon>unclassified sequences</taxon>
        <taxon>metagenomes</taxon>
        <taxon>ecological metagenomes</taxon>
    </lineage>
</organism>
<dbReference type="Gene3D" id="3.60.20.40">
    <property type="match status" value="1"/>
</dbReference>
<feature type="region of interest" description="Disordered" evidence="1">
    <location>
        <begin position="69"/>
        <end position="88"/>
    </location>
</feature>